<evidence type="ECO:0000259" key="15">
    <source>
        <dbReference type="Pfam" id="PF08263"/>
    </source>
</evidence>
<feature type="signal peptide" evidence="14">
    <location>
        <begin position="1"/>
        <end position="21"/>
    </location>
</feature>
<dbReference type="SUPFAM" id="SSF52058">
    <property type="entry name" value="L domain-like"/>
    <property type="match status" value="1"/>
</dbReference>
<dbReference type="InterPro" id="IPR055414">
    <property type="entry name" value="LRR_R13L4/SHOC2-like"/>
</dbReference>
<evidence type="ECO:0000256" key="7">
    <source>
        <dbReference type="ARBA" id="ARBA00022729"/>
    </source>
</evidence>
<evidence type="ECO:0000256" key="3">
    <source>
        <dbReference type="ARBA" id="ARBA00009592"/>
    </source>
</evidence>
<dbReference type="EMBL" id="JARBHA010000016">
    <property type="protein sequence ID" value="KAJ9678778.1"/>
    <property type="molecule type" value="Genomic_DNA"/>
</dbReference>
<evidence type="ECO:0000313" key="18">
    <source>
        <dbReference type="Proteomes" id="UP001168098"/>
    </source>
</evidence>
<dbReference type="SMART" id="SM00369">
    <property type="entry name" value="LRR_TYP"/>
    <property type="match status" value="16"/>
</dbReference>
<evidence type="ECO:0000256" key="8">
    <source>
        <dbReference type="ARBA" id="ARBA00022737"/>
    </source>
</evidence>
<dbReference type="AlphaFoldDB" id="A0AA38YYF5"/>
<keyword evidence="18" id="KW-1185">Reference proteome</keyword>
<keyword evidence="9 13" id="KW-1133">Transmembrane helix</keyword>
<keyword evidence="12" id="KW-0325">Glycoprotein</keyword>
<evidence type="ECO:0000256" key="6">
    <source>
        <dbReference type="ARBA" id="ARBA00022692"/>
    </source>
</evidence>
<keyword evidence="10 13" id="KW-0472">Membrane</keyword>
<accession>A0AA38YYF5</accession>
<dbReference type="Gene3D" id="3.80.10.10">
    <property type="entry name" value="Ribonuclease Inhibitor"/>
    <property type="match status" value="7"/>
</dbReference>
<gene>
    <name evidence="17" type="ORF">PVL29_020851</name>
</gene>
<dbReference type="PROSITE" id="PS51450">
    <property type="entry name" value="LRR"/>
    <property type="match status" value="3"/>
</dbReference>
<dbReference type="Pfam" id="PF13855">
    <property type="entry name" value="LRR_8"/>
    <property type="match status" value="1"/>
</dbReference>
<evidence type="ECO:0000256" key="11">
    <source>
        <dbReference type="ARBA" id="ARBA00023170"/>
    </source>
</evidence>
<feature type="domain" description="Disease resistance R13L4/SHOC-2-like LRR" evidence="16">
    <location>
        <begin position="341"/>
        <end position="502"/>
    </location>
</feature>
<dbReference type="FunFam" id="3.80.10.10:FF:000213">
    <property type="entry name" value="Tyrosine-sulfated glycopeptide receptor 1"/>
    <property type="match status" value="1"/>
</dbReference>
<protein>
    <recommendedName>
        <fullName evidence="19">Leucine-rich repeat-containing N-terminal plant-type domain-containing protein</fullName>
    </recommendedName>
</protein>
<dbReference type="Pfam" id="PF08263">
    <property type="entry name" value="LRRNT_2"/>
    <property type="match status" value="1"/>
</dbReference>
<dbReference type="Pfam" id="PF00560">
    <property type="entry name" value="LRR_1"/>
    <property type="match status" value="7"/>
</dbReference>
<evidence type="ECO:0000256" key="4">
    <source>
        <dbReference type="ARBA" id="ARBA00022475"/>
    </source>
</evidence>
<dbReference type="GO" id="GO:0005886">
    <property type="term" value="C:plasma membrane"/>
    <property type="evidence" value="ECO:0007669"/>
    <property type="project" value="UniProtKB-SubCell"/>
</dbReference>
<evidence type="ECO:0000256" key="1">
    <source>
        <dbReference type="ARBA" id="ARBA00004162"/>
    </source>
</evidence>
<reference evidence="17 18" key="1">
    <citation type="journal article" date="2023" name="BMC Biotechnol.">
        <title>Vitis rotundifolia cv Carlos genome sequencing.</title>
        <authorList>
            <person name="Huff M."/>
            <person name="Hulse-Kemp A."/>
            <person name="Scheffler B."/>
            <person name="Youngblood R."/>
            <person name="Simpson S."/>
            <person name="Babiker E."/>
            <person name="Staton M."/>
        </authorList>
    </citation>
    <scope>NUCLEOTIDE SEQUENCE [LARGE SCALE GENOMIC DNA]</scope>
    <source>
        <tissue evidence="17">Leaf</tissue>
    </source>
</reference>
<keyword evidence="7 14" id="KW-0732">Signal</keyword>
<dbReference type="SUPFAM" id="SSF52047">
    <property type="entry name" value="RNI-like"/>
    <property type="match status" value="3"/>
</dbReference>
<dbReference type="SMART" id="SM00365">
    <property type="entry name" value="LRR_SD22"/>
    <property type="match status" value="10"/>
</dbReference>
<feature type="chain" id="PRO_5041421729" description="Leucine-rich repeat-containing N-terminal plant-type domain-containing protein" evidence="14">
    <location>
        <begin position="22"/>
        <end position="1188"/>
    </location>
</feature>
<comment type="subcellular location">
    <subcellularLocation>
        <location evidence="1">Cell membrane</location>
        <topology evidence="1">Single-pass membrane protein</topology>
    </subcellularLocation>
    <subcellularLocation>
        <location evidence="2">Membrane</location>
        <topology evidence="2">Single-pass type I membrane protein</topology>
    </subcellularLocation>
</comment>
<keyword evidence="5" id="KW-0433">Leucine-rich repeat</keyword>
<comment type="caution">
    <text evidence="17">The sequence shown here is derived from an EMBL/GenBank/DDBJ whole genome shotgun (WGS) entry which is preliminary data.</text>
</comment>
<evidence type="ECO:0000256" key="12">
    <source>
        <dbReference type="ARBA" id="ARBA00023180"/>
    </source>
</evidence>
<evidence type="ECO:0000256" key="9">
    <source>
        <dbReference type="ARBA" id="ARBA00022989"/>
    </source>
</evidence>
<feature type="transmembrane region" description="Helical" evidence="13">
    <location>
        <begin position="1129"/>
        <end position="1152"/>
    </location>
</feature>
<dbReference type="InterPro" id="IPR003591">
    <property type="entry name" value="Leu-rich_rpt_typical-subtyp"/>
</dbReference>
<evidence type="ECO:0000313" key="17">
    <source>
        <dbReference type="EMBL" id="KAJ9678778.1"/>
    </source>
</evidence>
<dbReference type="InterPro" id="IPR032675">
    <property type="entry name" value="LRR_dom_sf"/>
</dbReference>
<keyword evidence="8" id="KW-0677">Repeat</keyword>
<dbReference type="PANTHER" id="PTHR27000">
    <property type="entry name" value="LEUCINE-RICH REPEAT RECEPTOR-LIKE PROTEIN KINASE FAMILY PROTEIN-RELATED"/>
    <property type="match status" value="1"/>
</dbReference>
<evidence type="ECO:0000256" key="13">
    <source>
        <dbReference type="SAM" id="Phobius"/>
    </source>
</evidence>
<keyword evidence="11" id="KW-0675">Receptor</keyword>
<dbReference type="GO" id="GO:0009791">
    <property type="term" value="P:post-embryonic development"/>
    <property type="evidence" value="ECO:0007669"/>
    <property type="project" value="UniProtKB-ARBA"/>
</dbReference>
<evidence type="ECO:0000256" key="5">
    <source>
        <dbReference type="ARBA" id="ARBA00022614"/>
    </source>
</evidence>
<dbReference type="FunFam" id="3.80.10.10:FF:000095">
    <property type="entry name" value="LRR receptor-like serine/threonine-protein kinase GSO1"/>
    <property type="match status" value="1"/>
</dbReference>
<evidence type="ECO:0000259" key="16">
    <source>
        <dbReference type="Pfam" id="PF23598"/>
    </source>
</evidence>
<evidence type="ECO:0000256" key="14">
    <source>
        <dbReference type="SAM" id="SignalP"/>
    </source>
</evidence>
<dbReference type="InterPro" id="IPR013210">
    <property type="entry name" value="LRR_N_plant-typ"/>
</dbReference>
<keyword evidence="6 13" id="KW-0812">Transmembrane</keyword>
<evidence type="ECO:0000256" key="10">
    <source>
        <dbReference type="ARBA" id="ARBA00023136"/>
    </source>
</evidence>
<feature type="domain" description="Leucine-rich repeat-containing N-terminal plant-type" evidence="15">
    <location>
        <begin position="28"/>
        <end position="71"/>
    </location>
</feature>
<dbReference type="PANTHER" id="PTHR27000:SF803">
    <property type="entry name" value="RECEPTOR-LIKE PROTEIN 45"/>
    <property type="match status" value="1"/>
</dbReference>
<evidence type="ECO:0000256" key="2">
    <source>
        <dbReference type="ARBA" id="ARBA00004479"/>
    </source>
</evidence>
<organism evidence="17 18">
    <name type="scientific">Vitis rotundifolia</name>
    <name type="common">Muscadine grape</name>
    <dbReference type="NCBI Taxonomy" id="103349"/>
    <lineage>
        <taxon>Eukaryota</taxon>
        <taxon>Viridiplantae</taxon>
        <taxon>Streptophyta</taxon>
        <taxon>Embryophyta</taxon>
        <taxon>Tracheophyta</taxon>
        <taxon>Spermatophyta</taxon>
        <taxon>Magnoliopsida</taxon>
        <taxon>eudicotyledons</taxon>
        <taxon>Gunneridae</taxon>
        <taxon>Pentapetalae</taxon>
        <taxon>rosids</taxon>
        <taxon>Vitales</taxon>
        <taxon>Vitaceae</taxon>
        <taxon>Viteae</taxon>
        <taxon>Vitis</taxon>
    </lineage>
</organism>
<proteinExistence type="inferred from homology"/>
<sequence length="1188" mass="134734">MEGLWNRSWIWALMILIQIHGYKCCLEKERMGLLEFKRFLRSNNEDADRLLPSWVNDEESDCCYWERVVCNSTTGTVTQLSLNNIRQIEFYHRVYGLAPPDKTWFLNVSLFHPFEELVSLDLSENWFADSLEDQGFEKLKGLKKLEMLNIGQNYFNNSIFPSVGALTSLRVLILRETKLEGSYLDRDLANLTNLEVLDLGQSGSMKMKDSSSGKFPKLEKLKTLMLDSNELENHSLQSLGALTSLKNLSLANNQLSEWFPFNELDTLQNLQILDLSRNEFNTMEMVKGSKSISNWKKLVTLDLSGNQLDDSIFQSLSTALPSLQNLIIGQNYNFKGSLSAKELSNFKDLETLDLRNNNLNGSLKIQELANMSNLKTLILRDNQLSGIQTTQGLVPFNNLEVLDLSNNRFTGSIPSYIWNLTSLQALSLADNQLTGPLPVEGFCKLKNLQELDLSGNSLDGMFPPCLSNMRSLKLLDLSLNQFTGKIPSSLISNLTSLEYLDLGYNRLEGRLSFSAFSNHSKLEVVVLSSDSDIFEVETESTSWVPQFQLKILSLAYCNLNKQTGIIPKFLSQQYDLIVVDLPHNDLKGEFPSVILENNRRLEFLNLRNNSLRGEFPLPPYPNIYTLWVDASHNHLGGQLQENMKEMFPYLRYLNLSGNGFEGHIPSSIGNQSSTLDTLDLSNNNFSGEVPVLLVQRCPRLFILILSNNRLHGPIFSTRFNMPELSFLGLNNNHFTGTLSNGLSECNHLRFLDVSNNYMSGKIPTWMPNMTDLDTLILSNNSFHGQVPHEFTWALKLLDLSDNLFAGSLPSLKTSKFLMHVHLKGNRFTGSIPEDFLNSSELLTLDLGDNSLSGNIPKSFSALSSLRIFSLRENNFKGQIPNFLCQLNKISIMDLSSNNFSGPIPQCFRNLSFGNRGFNEDVFRQNSLMGVERFVTYIYRKSRIERDFYKIHERGGEKNDHQQEKQNQIEFITKNRHNTYKGDILNFMSGLDLSCNNLTGDIPYELGQLSSIHALNLSYNHLTGFIPKSFSKLSSVESLDLSYNNLSGEIPSELVGLNFLAVFSVAHNNLSGKITDKNQFGTFDESSYDGNPFLCGSMIKNKCDTNEESPGSPTVSPDEGEGKWYHMDPVVFSASFVASYTIILLGFATLLYINPYWRWRWFNLIEECLYSCYYFASDVLLKLSAYFHK</sequence>
<dbReference type="Pfam" id="PF23598">
    <property type="entry name" value="LRR_14"/>
    <property type="match status" value="1"/>
</dbReference>
<comment type="similarity">
    <text evidence="3">Belongs to the RLP family.</text>
</comment>
<dbReference type="PRINTS" id="PR00019">
    <property type="entry name" value="LEURICHRPT"/>
</dbReference>
<dbReference type="FunFam" id="3.80.10.10:FF:000233">
    <property type="entry name" value="Leucine-rich repeat receptor-like protein kinase TDR"/>
    <property type="match status" value="1"/>
</dbReference>
<dbReference type="InterPro" id="IPR001611">
    <property type="entry name" value="Leu-rich_rpt"/>
</dbReference>
<dbReference type="Proteomes" id="UP001168098">
    <property type="component" value="Unassembled WGS sequence"/>
</dbReference>
<evidence type="ECO:0008006" key="19">
    <source>
        <dbReference type="Google" id="ProtNLM"/>
    </source>
</evidence>
<name>A0AA38YYF5_VITRO</name>
<keyword evidence="4" id="KW-1003">Cell membrane</keyword>